<sequence>MVEYQSLVGSGGEQPPEEMGKVRWKSGAVPQL</sequence>
<reference evidence="2" key="1">
    <citation type="submission" date="2020-02" db="EMBL/GenBank/DDBJ databases">
        <authorList>
            <person name="Meier V. D."/>
        </authorList>
    </citation>
    <scope>NUCLEOTIDE SEQUENCE</scope>
    <source>
        <strain evidence="2">AVDCRST_MAG92</strain>
    </source>
</reference>
<accession>A0A6J4I7U7</accession>
<name>A0A6J4I7U7_9CYAN</name>
<gene>
    <name evidence="2" type="ORF">AVDCRST_MAG92-1657</name>
</gene>
<proteinExistence type="predicted"/>
<evidence type="ECO:0000313" key="2">
    <source>
        <dbReference type="EMBL" id="CAA9243379.1"/>
    </source>
</evidence>
<feature type="region of interest" description="Disordered" evidence="1">
    <location>
        <begin position="1"/>
        <end position="32"/>
    </location>
</feature>
<protein>
    <submittedName>
        <fullName evidence="2">Uncharacterized protein</fullName>
    </submittedName>
</protein>
<dbReference type="EMBL" id="CADCTM010000242">
    <property type="protein sequence ID" value="CAA9243379.1"/>
    <property type="molecule type" value="Genomic_DNA"/>
</dbReference>
<evidence type="ECO:0000256" key="1">
    <source>
        <dbReference type="SAM" id="MobiDB-lite"/>
    </source>
</evidence>
<dbReference type="AlphaFoldDB" id="A0A6J4I7U7"/>
<organism evidence="2">
    <name type="scientific">uncultured Coleofasciculus sp</name>
    <dbReference type="NCBI Taxonomy" id="1267456"/>
    <lineage>
        <taxon>Bacteria</taxon>
        <taxon>Bacillati</taxon>
        <taxon>Cyanobacteriota</taxon>
        <taxon>Cyanophyceae</taxon>
        <taxon>Coleofasciculales</taxon>
        <taxon>Coleofasciculaceae</taxon>
        <taxon>Coleofasciculus</taxon>
        <taxon>environmental samples</taxon>
    </lineage>
</organism>